<dbReference type="SUPFAM" id="SSF55486">
    <property type="entry name" value="Metalloproteases ('zincins'), catalytic domain"/>
    <property type="match status" value="1"/>
</dbReference>
<keyword evidence="1" id="KW-0732">Signal</keyword>
<reference evidence="2 3" key="1">
    <citation type="submission" date="2019-02" db="EMBL/GenBank/DDBJ databases">
        <authorList>
            <person name="Li S.-H."/>
        </authorList>
    </citation>
    <scope>NUCLEOTIDE SEQUENCE [LARGE SCALE GENOMIC DNA]</scope>
    <source>
        <strain evidence="2 3">IMCC14385</strain>
    </source>
</reference>
<name>A0A5P9NFS4_9GAMM</name>
<feature type="signal peptide" evidence="1">
    <location>
        <begin position="1"/>
        <end position="22"/>
    </location>
</feature>
<feature type="chain" id="PRO_5024981743" description="Matrixin family metalloprotease" evidence="1">
    <location>
        <begin position="23"/>
        <end position="729"/>
    </location>
</feature>
<keyword evidence="3" id="KW-1185">Reference proteome</keyword>
<dbReference type="KEGG" id="halc:EY643_02600"/>
<dbReference type="Gene3D" id="3.40.390.10">
    <property type="entry name" value="Collagenase (Catalytic Domain)"/>
    <property type="match status" value="1"/>
</dbReference>
<organism evidence="2 3">
    <name type="scientific">Halioglobus maricola</name>
    <dbReference type="NCBI Taxonomy" id="2601894"/>
    <lineage>
        <taxon>Bacteria</taxon>
        <taxon>Pseudomonadati</taxon>
        <taxon>Pseudomonadota</taxon>
        <taxon>Gammaproteobacteria</taxon>
        <taxon>Cellvibrionales</taxon>
        <taxon>Halieaceae</taxon>
        <taxon>Halioglobus</taxon>
    </lineage>
</organism>
<dbReference type="EMBL" id="CP036422">
    <property type="protein sequence ID" value="QFU74632.1"/>
    <property type="molecule type" value="Genomic_DNA"/>
</dbReference>
<evidence type="ECO:0000256" key="1">
    <source>
        <dbReference type="SAM" id="SignalP"/>
    </source>
</evidence>
<dbReference type="Proteomes" id="UP000326287">
    <property type="component" value="Chromosome"/>
</dbReference>
<gene>
    <name evidence="2" type="ORF">EY643_02600</name>
</gene>
<dbReference type="GO" id="GO:0008237">
    <property type="term" value="F:metallopeptidase activity"/>
    <property type="evidence" value="ECO:0007669"/>
    <property type="project" value="InterPro"/>
</dbReference>
<dbReference type="AlphaFoldDB" id="A0A5P9NFS4"/>
<sequence>MNRKLSLLIALAAANTATTALAGGYTFAETYGVDIVTYPSGYPGDVDANGVLTVKVCQDPDSAVAPNLWENSLKNTIATFNQLKSTVGNSQRPGPNVQLGEVDFESVALHELGHCVGLAHVNAASESGLAGNNQNYTKAQVGTNTILDYAPGPDGVIGSADDVRGDDINMNWFLTGSNNPFILPSGPIDATTYTRDVANLPAGDNFVANADRDVGFLYDTPNTETIMQQGTFSGEAQRALASDDVATLMFAMTGYDRTTGTADDYSLQLEYSTAADGCDINVSFDNSQTGFAVCASSAWLTSSTARLASANVYFNSGFNWFFNESSPCTDYISLEQDEWQMISMGCTTGISHGRTVADIMSPYMTGTYGTDWAVFTRDMDESDPSNDAYRRMEEDGDIGDDGTLDDVLENGRSYWVKTVNPGESFTVVGEYPASPDIDLYAAPAGRWNMIGHTLRHNVSWSDVQVIDGTDVKYTDTVDHSTEMAQQFWVYDPSEPSNYVTYSDAIPGLEPDTPSDLDLKPNQGFWVKVYKAGMKLRIPDIVSSASPESAPAEVIATRTSAARVAKSSFEEAPAAAINDGRPTVDQMGDDGSWFVRIRAEANGKITRGSILGRMEGSLNRKDDRDLEQPAPFSASSFAVIFPHPEWGGDEWGFVSDYRRLKESPKGKWNFSVYTTADIGEMTLHFEGPPEILDKLRLKRPEQKGSVAKRGANYTFTPEPGFNEFVLKVRK</sequence>
<proteinExistence type="predicted"/>
<evidence type="ECO:0008006" key="4">
    <source>
        <dbReference type="Google" id="ProtNLM"/>
    </source>
</evidence>
<dbReference type="OrthoDB" id="9815657at2"/>
<dbReference type="InterPro" id="IPR024079">
    <property type="entry name" value="MetalloPept_cat_dom_sf"/>
</dbReference>
<evidence type="ECO:0000313" key="3">
    <source>
        <dbReference type="Proteomes" id="UP000326287"/>
    </source>
</evidence>
<accession>A0A5P9NFS4</accession>
<evidence type="ECO:0000313" key="2">
    <source>
        <dbReference type="EMBL" id="QFU74632.1"/>
    </source>
</evidence>
<protein>
    <recommendedName>
        <fullName evidence="4">Matrixin family metalloprotease</fullName>
    </recommendedName>
</protein>
<dbReference type="RefSeq" id="WP_152660744.1">
    <property type="nucleotide sequence ID" value="NZ_CP036422.1"/>
</dbReference>